<dbReference type="KEGG" id="halt:IM660_05270"/>
<evidence type="ECO:0000313" key="2">
    <source>
        <dbReference type="EMBL" id="QOR71691.1"/>
    </source>
</evidence>
<dbReference type="RefSeq" id="WP_193498346.1">
    <property type="nucleotide sequence ID" value="NZ_CP063169.1"/>
</dbReference>
<keyword evidence="1" id="KW-0732">Signal</keyword>
<protein>
    <submittedName>
        <fullName evidence="2">Uncharacterized protein</fullName>
    </submittedName>
</protein>
<gene>
    <name evidence="2" type="ORF">IM660_05270</name>
</gene>
<dbReference type="AlphaFoldDB" id="A0A7M1SW44"/>
<evidence type="ECO:0000256" key="1">
    <source>
        <dbReference type="SAM" id="SignalP"/>
    </source>
</evidence>
<sequence length="265" mass="26975">MPSRRAATACLVAVIAAATIGLAACQESDPERTAALEAWHADLTAWEAEQSAALAPSLVESVDLTPGPAPALTPVWPGSESQDPATADAINAACTTLTSYAEQADLAPGPPAVPAGLEPTTAEREQFETAQAALAGLRAGLSEPLSAIRRYCGTAPTLMTAHAGADLAEANQAVADALRVQCPVADLAQVCTATIDAAENMAADPADAARIRTDWSSAVAGSGVEELAGLGPQEVEQTLAELVASRADGAAQRVHEVATEFEATW</sequence>
<keyword evidence="3" id="KW-1185">Reference proteome</keyword>
<feature type="chain" id="PRO_5032674907" evidence="1">
    <location>
        <begin position="24"/>
        <end position="265"/>
    </location>
</feature>
<proteinExistence type="predicted"/>
<name>A0A7M1SW44_9MICO</name>
<dbReference type="EMBL" id="CP063169">
    <property type="protein sequence ID" value="QOR71691.1"/>
    <property type="molecule type" value="Genomic_DNA"/>
</dbReference>
<accession>A0A7M1SW44</accession>
<dbReference type="Proteomes" id="UP000593758">
    <property type="component" value="Chromosome"/>
</dbReference>
<dbReference type="PROSITE" id="PS51257">
    <property type="entry name" value="PROKAR_LIPOPROTEIN"/>
    <property type="match status" value="1"/>
</dbReference>
<organism evidence="2 3">
    <name type="scientific">Ruania alkalisoli</name>
    <dbReference type="NCBI Taxonomy" id="2779775"/>
    <lineage>
        <taxon>Bacteria</taxon>
        <taxon>Bacillati</taxon>
        <taxon>Actinomycetota</taxon>
        <taxon>Actinomycetes</taxon>
        <taxon>Micrococcales</taxon>
        <taxon>Ruaniaceae</taxon>
        <taxon>Ruania</taxon>
    </lineage>
</organism>
<reference evidence="2 3" key="1">
    <citation type="submission" date="2020-10" db="EMBL/GenBank/DDBJ databases">
        <title>Haloactinobacterium sp. RN3S43, a bacterium isolated from saline soil.</title>
        <authorList>
            <person name="Sun J.-Q."/>
        </authorList>
    </citation>
    <scope>NUCLEOTIDE SEQUENCE [LARGE SCALE GENOMIC DNA]</scope>
    <source>
        <strain evidence="2 3">RN3S43</strain>
    </source>
</reference>
<evidence type="ECO:0000313" key="3">
    <source>
        <dbReference type="Proteomes" id="UP000593758"/>
    </source>
</evidence>
<feature type="signal peptide" evidence="1">
    <location>
        <begin position="1"/>
        <end position="23"/>
    </location>
</feature>